<reference evidence="2 3" key="1">
    <citation type="journal article" date="2018" name="Genome Biol. Evol.">
        <title>Multiple Roots of Fruiting Body Formation in Amoebozoa.</title>
        <authorList>
            <person name="Hillmann F."/>
            <person name="Forbes G."/>
            <person name="Novohradska S."/>
            <person name="Ferling I."/>
            <person name="Riege K."/>
            <person name="Groth M."/>
            <person name="Westermann M."/>
            <person name="Marz M."/>
            <person name="Spaller T."/>
            <person name="Winckler T."/>
            <person name="Schaap P."/>
            <person name="Glockner G."/>
        </authorList>
    </citation>
    <scope>NUCLEOTIDE SEQUENCE [LARGE SCALE GENOMIC DNA]</scope>
    <source>
        <strain evidence="2 3">Jena</strain>
    </source>
</reference>
<dbReference type="Proteomes" id="UP000241769">
    <property type="component" value="Unassembled WGS sequence"/>
</dbReference>
<dbReference type="Pfam" id="PF11735">
    <property type="entry name" value="CAP59_mtransfer"/>
    <property type="match status" value="1"/>
</dbReference>
<dbReference type="PANTHER" id="PTHR34144">
    <property type="entry name" value="CHROMOSOME 8, WHOLE GENOME SHOTGUN SEQUENCE"/>
    <property type="match status" value="1"/>
</dbReference>
<gene>
    <name evidence="2" type="ORF">PROFUN_02745</name>
</gene>
<feature type="region of interest" description="Disordered" evidence="1">
    <location>
        <begin position="458"/>
        <end position="483"/>
    </location>
</feature>
<dbReference type="AlphaFoldDB" id="A0A2P6NXI4"/>
<organism evidence="2 3">
    <name type="scientific">Planoprotostelium fungivorum</name>
    <dbReference type="NCBI Taxonomy" id="1890364"/>
    <lineage>
        <taxon>Eukaryota</taxon>
        <taxon>Amoebozoa</taxon>
        <taxon>Evosea</taxon>
        <taxon>Variosea</taxon>
        <taxon>Cavosteliida</taxon>
        <taxon>Cavosteliaceae</taxon>
        <taxon>Planoprotostelium</taxon>
    </lineage>
</organism>
<accession>A0A2P6NXI4</accession>
<dbReference type="PANTHER" id="PTHR34144:SF5">
    <property type="entry name" value="ALPHA-1,3-MANNOSYLTRANSFERASE CMT1"/>
    <property type="match status" value="1"/>
</dbReference>
<evidence type="ECO:0000256" key="1">
    <source>
        <dbReference type="SAM" id="MobiDB-lite"/>
    </source>
</evidence>
<protein>
    <submittedName>
        <fullName evidence="2">Uncharacterized protein</fullName>
    </submittedName>
</protein>
<sequence>MIEFYNSMDQEFPKQYCPKIDEKKYGYLRRKSFRILLATNLHDDQDTLPSQLLTISELIDYLGPNRVSFHIQEGGSTDITRNVLHHMIPIINQHYAMPPEDGRYQISEERIDWTTENKISITARLRNRLLEPLHHNPDKFKYLLIFEDIGLCARDVLEMIHHHIEQGAHASCSMDWQDHYGMYDVWTFRDIEGMLLQPQSLDSKRRDPSNGDFMRENPFTWARWKAMLPFQVFTCWNGMMLADVKPILDANITFREGHRGECAENEKYLFCKDLWRNHYRKIQMVPTVNVAYSSTSQERTMRRNNEELAEGRDELTRDIVWKDEPPERVFCLSLPHRNGKSIHPWHQLHQWRDPANQRTLRAQGSDHITPENSMHAAAPEEELSQRSGAIVMQYLKLAHAIHHVGSSIRRAENRVVLRRTAPVPIGVEHKPVVPSILLVVEVPINRALSRRDQMLLTNKDADLMPPPTSMPQRKRCRPDTGIEENSRIKVRTLVQRIS</sequence>
<evidence type="ECO:0000313" key="2">
    <source>
        <dbReference type="EMBL" id="PRP88649.1"/>
    </source>
</evidence>
<name>A0A2P6NXI4_9EUKA</name>
<evidence type="ECO:0000313" key="3">
    <source>
        <dbReference type="Proteomes" id="UP000241769"/>
    </source>
</evidence>
<comment type="caution">
    <text evidence="2">The sequence shown here is derived from an EMBL/GenBank/DDBJ whole genome shotgun (WGS) entry which is preliminary data.</text>
</comment>
<keyword evidence="3" id="KW-1185">Reference proteome</keyword>
<dbReference type="InParanoid" id="A0A2P6NXI4"/>
<dbReference type="InterPro" id="IPR021047">
    <property type="entry name" value="Mannosyltransferase_CMT1"/>
</dbReference>
<dbReference type="OrthoDB" id="262547at2759"/>
<proteinExistence type="predicted"/>
<dbReference type="EMBL" id="MDYQ01000008">
    <property type="protein sequence ID" value="PRP88649.1"/>
    <property type="molecule type" value="Genomic_DNA"/>
</dbReference>